<reference evidence="2" key="1">
    <citation type="journal article" date="2023" name="Nat. Plants">
        <title>Single-cell RNA sequencing provides a high-resolution roadmap for understanding the multicellular compartmentation of specialized metabolism.</title>
        <authorList>
            <person name="Sun S."/>
            <person name="Shen X."/>
            <person name="Li Y."/>
            <person name="Li Y."/>
            <person name="Wang S."/>
            <person name="Li R."/>
            <person name="Zhang H."/>
            <person name="Shen G."/>
            <person name="Guo B."/>
            <person name="Wei J."/>
            <person name="Xu J."/>
            <person name="St-Pierre B."/>
            <person name="Chen S."/>
            <person name="Sun C."/>
        </authorList>
    </citation>
    <scope>NUCLEOTIDE SEQUENCE [LARGE SCALE GENOMIC DNA]</scope>
</reference>
<organism evidence="1 2">
    <name type="scientific">Catharanthus roseus</name>
    <name type="common">Madagascar periwinkle</name>
    <name type="synonym">Vinca rosea</name>
    <dbReference type="NCBI Taxonomy" id="4058"/>
    <lineage>
        <taxon>Eukaryota</taxon>
        <taxon>Viridiplantae</taxon>
        <taxon>Streptophyta</taxon>
        <taxon>Embryophyta</taxon>
        <taxon>Tracheophyta</taxon>
        <taxon>Spermatophyta</taxon>
        <taxon>Magnoliopsida</taxon>
        <taxon>eudicotyledons</taxon>
        <taxon>Gunneridae</taxon>
        <taxon>Pentapetalae</taxon>
        <taxon>asterids</taxon>
        <taxon>lamiids</taxon>
        <taxon>Gentianales</taxon>
        <taxon>Apocynaceae</taxon>
        <taxon>Rauvolfioideae</taxon>
        <taxon>Vinceae</taxon>
        <taxon>Catharanthinae</taxon>
        <taxon>Catharanthus</taxon>
    </lineage>
</organism>
<gene>
    <name evidence="1" type="ORF">M9H77_25835</name>
</gene>
<dbReference type="Proteomes" id="UP001060085">
    <property type="component" value="Linkage Group LG06"/>
</dbReference>
<comment type="caution">
    <text evidence="1">The sequence shown here is derived from an EMBL/GenBank/DDBJ whole genome shotgun (WGS) entry which is preliminary data.</text>
</comment>
<keyword evidence="2" id="KW-1185">Reference proteome</keyword>
<name>A0ACC0A804_CATRO</name>
<protein>
    <submittedName>
        <fullName evidence="1">Uncharacterized protein</fullName>
    </submittedName>
</protein>
<accession>A0ACC0A804</accession>
<dbReference type="EMBL" id="CM044706">
    <property type="protein sequence ID" value="KAI5657042.1"/>
    <property type="molecule type" value="Genomic_DNA"/>
</dbReference>
<proteinExistence type="predicted"/>
<evidence type="ECO:0000313" key="2">
    <source>
        <dbReference type="Proteomes" id="UP001060085"/>
    </source>
</evidence>
<evidence type="ECO:0000313" key="1">
    <source>
        <dbReference type="EMBL" id="KAI5657042.1"/>
    </source>
</evidence>
<sequence>MDTVSCSVVGFDCLVESKEGLETEVGPRPVWTSDMGVQLFGNRALVWCLAGIDYEMPELGSDDLVMGSELCLWSPTIALYVISNLGVEAVLMYLDSLKLPNCARTPHIGSSISDGQRYIKLLVPRGTQIPYSVAVGLVAGLGVLPVVLEL</sequence>